<evidence type="ECO:0000313" key="6">
    <source>
        <dbReference type="EMBL" id="MBA1154695.1"/>
    </source>
</evidence>
<keyword evidence="6" id="KW-0966">Cell projection</keyword>
<keyword evidence="7" id="KW-1185">Reference proteome</keyword>
<accession>A0A838BHJ2</accession>
<dbReference type="Proteomes" id="UP000572984">
    <property type="component" value="Unassembled WGS sequence"/>
</dbReference>
<evidence type="ECO:0000313" key="7">
    <source>
        <dbReference type="Proteomes" id="UP000572984"/>
    </source>
</evidence>
<sequence length="274" mass="28454">MSSILTNSSALTALQNLSNTQRSLSKTQSQISTGLKVATAADNSTNWSVSTKMKAENSVVGTIKDKLKENSALVKTATAALTQIADTLTKMKEQATQAGDVDGTSGYNEVNKALAGLAKTLTGLIDGASFNGVNILNSATAGVNIVSGWGGATFTTIDLTSQDLKTTLTTAVTAPTTIASKANAETLHAALDTGLTAVREYAADLGAVQNQIDAQSEFLESLSNSLTNGVSSMVDADMNEASTRLQALQTQQQLGVQSLSIANQNSQMILKLFQ</sequence>
<organism evidence="6 7">
    <name type="scientific">Microvirga mediterraneensis</name>
    <dbReference type="NCBI Taxonomy" id="2754695"/>
    <lineage>
        <taxon>Bacteria</taxon>
        <taxon>Pseudomonadati</taxon>
        <taxon>Pseudomonadota</taxon>
        <taxon>Alphaproteobacteria</taxon>
        <taxon>Hyphomicrobiales</taxon>
        <taxon>Methylobacteriaceae</taxon>
        <taxon>Microvirga</taxon>
    </lineage>
</organism>
<gene>
    <name evidence="6" type="ORF">H0S73_00965</name>
</gene>
<keyword evidence="3" id="KW-0964">Secreted</keyword>
<feature type="domain" description="Flagellin C-terminal" evidence="5">
    <location>
        <begin position="190"/>
        <end position="273"/>
    </location>
</feature>
<dbReference type="InterPro" id="IPR001492">
    <property type="entry name" value="Flagellin"/>
</dbReference>
<comment type="function">
    <text evidence="3">Flagellin is the subunit protein which polymerizes to form the filaments of bacterial flagella.</text>
</comment>
<keyword evidence="6" id="KW-0969">Cilium</keyword>
<dbReference type="RefSeq" id="WP_181050396.1">
    <property type="nucleotide sequence ID" value="NZ_JACDXJ010000001.1"/>
</dbReference>
<dbReference type="EMBL" id="JACDXJ010000001">
    <property type="protein sequence ID" value="MBA1154695.1"/>
    <property type="molecule type" value="Genomic_DNA"/>
</dbReference>
<dbReference type="AlphaFoldDB" id="A0A838BHJ2"/>
<name>A0A838BHJ2_9HYPH</name>
<proteinExistence type="inferred from homology"/>
<protein>
    <recommendedName>
        <fullName evidence="3">Flagellin</fullName>
    </recommendedName>
</protein>
<comment type="caution">
    <text evidence="6">The sequence shown here is derived from an EMBL/GenBank/DDBJ whole genome shotgun (WGS) entry which is preliminary data.</text>
</comment>
<keyword evidence="6" id="KW-0282">Flagellum</keyword>
<evidence type="ECO:0000259" key="4">
    <source>
        <dbReference type="Pfam" id="PF00669"/>
    </source>
</evidence>
<evidence type="ECO:0000256" key="2">
    <source>
        <dbReference type="ARBA" id="ARBA00023143"/>
    </source>
</evidence>
<dbReference type="GO" id="GO:0005198">
    <property type="term" value="F:structural molecule activity"/>
    <property type="evidence" value="ECO:0007669"/>
    <property type="project" value="UniProtKB-UniRule"/>
</dbReference>
<comment type="similarity">
    <text evidence="1 3">Belongs to the bacterial flagellin family.</text>
</comment>
<dbReference type="Pfam" id="PF00669">
    <property type="entry name" value="Flagellin_N"/>
    <property type="match status" value="1"/>
</dbReference>
<dbReference type="SUPFAM" id="SSF64518">
    <property type="entry name" value="Phase 1 flagellin"/>
    <property type="match status" value="1"/>
</dbReference>
<keyword evidence="2 3" id="KW-0975">Bacterial flagellum</keyword>
<dbReference type="GO" id="GO:0005576">
    <property type="term" value="C:extracellular region"/>
    <property type="evidence" value="ECO:0007669"/>
    <property type="project" value="UniProtKB-SubCell"/>
</dbReference>
<dbReference type="InterPro" id="IPR046358">
    <property type="entry name" value="Flagellin_C"/>
</dbReference>
<reference evidence="6 7" key="1">
    <citation type="submission" date="2020-07" db="EMBL/GenBank/DDBJ databases">
        <title>Draft genome and description of Microvirga mediterraneensis Marseille-Q2068 sp. nov.</title>
        <authorList>
            <person name="Boxberger M."/>
        </authorList>
    </citation>
    <scope>NUCLEOTIDE SEQUENCE [LARGE SCALE GENOMIC DNA]</scope>
    <source>
        <strain evidence="6 7">Marseille-Q2068</strain>
    </source>
</reference>
<comment type="subcellular location">
    <subcellularLocation>
        <location evidence="3">Secreted</location>
    </subcellularLocation>
    <subcellularLocation>
        <location evidence="3">Bacterial flagellum</location>
    </subcellularLocation>
</comment>
<dbReference type="InterPro" id="IPR001029">
    <property type="entry name" value="Flagellin_N"/>
</dbReference>
<dbReference type="PANTHER" id="PTHR42792">
    <property type="entry name" value="FLAGELLIN"/>
    <property type="match status" value="1"/>
</dbReference>
<dbReference type="GO" id="GO:0009288">
    <property type="term" value="C:bacterial-type flagellum"/>
    <property type="evidence" value="ECO:0007669"/>
    <property type="project" value="UniProtKB-SubCell"/>
</dbReference>
<feature type="domain" description="Flagellin N-terminal" evidence="4">
    <location>
        <begin position="4"/>
        <end position="138"/>
    </location>
</feature>
<evidence type="ECO:0000256" key="1">
    <source>
        <dbReference type="ARBA" id="ARBA00005709"/>
    </source>
</evidence>
<evidence type="ECO:0000256" key="3">
    <source>
        <dbReference type="RuleBase" id="RU362073"/>
    </source>
</evidence>
<evidence type="ECO:0000259" key="5">
    <source>
        <dbReference type="Pfam" id="PF00700"/>
    </source>
</evidence>
<dbReference type="Pfam" id="PF00700">
    <property type="entry name" value="Flagellin_C"/>
    <property type="match status" value="1"/>
</dbReference>
<dbReference type="PANTHER" id="PTHR42792:SF2">
    <property type="entry name" value="FLAGELLIN"/>
    <property type="match status" value="1"/>
</dbReference>
<dbReference type="Gene3D" id="1.20.1330.10">
    <property type="entry name" value="f41 fragment of flagellin, N-terminal domain"/>
    <property type="match status" value="1"/>
</dbReference>